<comment type="catalytic activity">
    <reaction evidence="12">
        <text>L-histidyl-L-alpha-amino acid(out) = L-histidyl-L-alpha-amino acid(in)</text>
        <dbReference type="Rhea" id="RHEA:79379"/>
        <dbReference type="ChEBI" id="CHEBI:229964"/>
    </reaction>
</comment>
<evidence type="ECO:0000313" key="20">
    <source>
        <dbReference type="EMBL" id="KAF5347041.1"/>
    </source>
</evidence>
<feature type="transmembrane region" description="Helical" evidence="19">
    <location>
        <begin position="102"/>
        <end position="121"/>
    </location>
</feature>
<comment type="catalytic activity">
    <reaction evidence="10">
        <text>L-lysyl-L-lysine(out) = L-lysyl-L-lysine(in)</text>
        <dbReference type="Rhea" id="RHEA:79403"/>
        <dbReference type="ChEBI" id="CHEBI:229956"/>
    </reaction>
</comment>
<comment type="catalytic activity">
    <reaction evidence="8">
        <text>L-aspartyl-L-lysine(out) = L-aspartyl-L-lysine(in)</text>
        <dbReference type="Rhea" id="RHEA:79411"/>
        <dbReference type="ChEBI" id="CHEBI:229953"/>
    </reaction>
</comment>
<evidence type="ECO:0000256" key="13">
    <source>
        <dbReference type="ARBA" id="ARBA00044919"/>
    </source>
</evidence>
<comment type="subcellular location">
    <subcellularLocation>
        <location evidence="1">Membrane</location>
        <topology evidence="1">Multi-pass membrane protein</topology>
    </subcellularLocation>
</comment>
<evidence type="ECO:0000256" key="18">
    <source>
        <dbReference type="ARBA" id="ARBA00046376"/>
    </source>
</evidence>
<evidence type="ECO:0000256" key="6">
    <source>
        <dbReference type="ARBA" id="ARBA00044891"/>
    </source>
</evidence>
<comment type="catalytic activity">
    <reaction evidence="4">
        <text>L-alpha-aminoacyl-L-arginine(out) = L-alpha-aminoacyl-L-arginine(in)</text>
        <dbReference type="Rhea" id="RHEA:79367"/>
        <dbReference type="ChEBI" id="CHEBI:229968"/>
    </reaction>
</comment>
<evidence type="ECO:0000256" key="10">
    <source>
        <dbReference type="ARBA" id="ARBA00044900"/>
    </source>
</evidence>
<dbReference type="Gene3D" id="1.20.1250.20">
    <property type="entry name" value="MFS general substrate transporter like domains"/>
    <property type="match status" value="2"/>
</dbReference>
<evidence type="ECO:0000256" key="9">
    <source>
        <dbReference type="ARBA" id="ARBA00044899"/>
    </source>
</evidence>
<evidence type="ECO:0000256" key="16">
    <source>
        <dbReference type="ARBA" id="ARBA00045018"/>
    </source>
</evidence>
<evidence type="ECO:0000256" key="5">
    <source>
        <dbReference type="ARBA" id="ARBA00044884"/>
    </source>
</evidence>
<evidence type="ECO:0000256" key="2">
    <source>
        <dbReference type="ARBA" id="ARBA00044876"/>
    </source>
</evidence>
<accession>A0A8H5CTY8</accession>
<evidence type="ECO:0000313" key="21">
    <source>
        <dbReference type="Proteomes" id="UP000559256"/>
    </source>
</evidence>
<dbReference type="Proteomes" id="UP000559256">
    <property type="component" value="Unassembled WGS sequence"/>
</dbReference>
<evidence type="ECO:0000256" key="1">
    <source>
        <dbReference type="ARBA" id="ARBA00004141"/>
    </source>
</evidence>
<feature type="transmembrane region" description="Helical" evidence="19">
    <location>
        <begin position="226"/>
        <end position="247"/>
    </location>
</feature>
<feature type="transmembrane region" description="Helical" evidence="19">
    <location>
        <begin position="285"/>
        <end position="303"/>
    </location>
</feature>
<evidence type="ECO:0000256" key="19">
    <source>
        <dbReference type="SAM" id="Phobius"/>
    </source>
</evidence>
<dbReference type="PANTHER" id="PTHR23512">
    <property type="entry name" value="MAJOR FACILITATOR SUPERFAMILY DOMAIN-CONTAINING PROTEIN 1"/>
    <property type="match status" value="1"/>
</dbReference>
<comment type="subunit">
    <text evidence="18">Homodimer. Interacts with lysosomal protein GLMP (via lumenal domain); the interaction starts while both proteins are still in the endoplasmic reticulum and is required for stabilization of MFSD1 in lysosomes but has no direct effect on its targeting to lysosomes or transporter activity.</text>
</comment>
<dbReference type="GO" id="GO:0022857">
    <property type="term" value="F:transmembrane transporter activity"/>
    <property type="evidence" value="ECO:0007669"/>
    <property type="project" value="InterPro"/>
</dbReference>
<keyword evidence="19" id="KW-0472">Membrane</keyword>
<dbReference type="EMBL" id="JAACJM010000097">
    <property type="protein sequence ID" value="KAF5347041.1"/>
    <property type="molecule type" value="Genomic_DNA"/>
</dbReference>
<comment type="catalytic activity">
    <reaction evidence="14">
        <text>L-lysyl-glycine(out) = L-lysyl-glycine(in)</text>
        <dbReference type="Rhea" id="RHEA:79407"/>
        <dbReference type="ChEBI" id="CHEBI:191202"/>
    </reaction>
</comment>
<comment type="catalytic activity">
    <reaction evidence="13">
        <text>L-alanyl-L-lysine(out) = L-alanyl-L-lysine(in)</text>
        <dbReference type="Rhea" id="RHEA:79415"/>
        <dbReference type="ChEBI" id="CHEBI:192470"/>
    </reaction>
</comment>
<comment type="catalytic activity">
    <reaction evidence="5">
        <text>L-alpha-aminoacyl-L-histidine(out) = L-alpha-aminoacyl-L-histidine(in)</text>
        <dbReference type="Rhea" id="RHEA:79375"/>
        <dbReference type="ChEBI" id="CHEBI:229967"/>
    </reaction>
</comment>
<feature type="transmembrane region" description="Helical" evidence="19">
    <location>
        <begin position="450"/>
        <end position="470"/>
    </location>
</feature>
<dbReference type="GO" id="GO:0016020">
    <property type="term" value="C:membrane"/>
    <property type="evidence" value="ECO:0007669"/>
    <property type="project" value="UniProtKB-SubCell"/>
</dbReference>
<gene>
    <name evidence="20" type="ORF">D9758_011637</name>
</gene>
<evidence type="ECO:0000256" key="4">
    <source>
        <dbReference type="ARBA" id="ARBA00044881"/>
    </source>
</evidence>
<comment type="catalytic activity">
    <reaction evidence="6">
        <text>L-lysyl-L-alpha-amino acid(out) = L-lysyl-L-alpha-amino acid(in)</text>
        <dbReference type="Rhea" id="RHEA:79387"/>
        <dbReference type="ChEBI" id="CHEBI:229965"/>
    </reaction>
</comment>
<feature type="transmembrane region" description="Helical" evidence="19">
    <location>
        <begin position="534"/>
        <end position="558"/>
    </location>
</feature>
<evidence type="ECO:0000256" key="17">
    <source>
        <dbReference type="ARBA" id="ARBA00045709"/>
    </source>
</evidence>
<dbReference type="AlphaFoldDB" id="A0A8H5CTY8"/>
<comment type="catalytic activity">
    <reaction evidence="3">
        <text>L-histidyl-glycine(out) = L-histidyl-glycine(in)</text>
        <dbReference type="Rhea" id="RHEA:79395"/>
        <dbReference type="ChEBI" id="CHEBI:229957"/>
    </reaction>
</comment>
<comment type="catalytic activity">
    <reaction evidence="11">
        <text>L-arginyl-glycine(out) = L-arginyl-glycine(in)</text>
        <dbReference type="Rhea" id="RHEA:79391"/>
        <dbReference type="ChEBI" id="CHEBI:229955"/>
    </reaction>
</comment>
<dbReference type="InterPro" id="IPR052187">
    <property type="entry name" value="MFSD1"/>
</dbReference>
<proteinExistence type="predicted"/>
<protein>
    <recommendedName>
        <fullName evidence="15">Lysosomal dipeptide transporter MFSD1</fullName>
    </recommendedName>
    <alternativeName>
        <fullName evidence="16">Major facilitator superfamily domain-containing protein 1</fullName>
    </alternativeName>
</protein>
<comment type="caution">
    <text evidence="20">The sequence shown here is derived from an EMBL/GenBank/DDBJ whole genome shotgun (WGS) entry which is preliminary data.</text>
</comment>
<keyword evidence="19" id="KW-0812">Transmembrane</keyword>
<comment type="catalytic activity">
    <reaction evidence="9">
        <text>L-arginyl-L-alpha-amino acid(out) = L-arginyl-L-alpha-amino acid(in)</text>
        <dbReference type="Rhea" id="RHEA:79371"/>
        <dbReference type="ChEBI" id="CHEBI:84315"/>
    </reaction>
</comment>
<feature type="transmembrane region" description="Helical" evidence="19">
    <location>
        <begin position="323"/>
        <end position="347"/>
    </location>
</feature>
<evidence type="ECO:0000256" key="15">
    <source>
        <dbReference type="ARBA" id="ARBA00044985"/>
    </source>
</evidence>
<comment type="catalytic activity">
    <reaction evidence="2">
        <text>L-lysyl-L-alanine(out) = L-lysyl-L-alanine(in)</text>
        <dbReference type="Rhea" id="RHEA:79399"/>
        <dbReference type="ChEBI" id="CHEBI:229954"/>
    </reaction>
</comment>
<evidence type="ECO:0000256" key="14">
    <source>
        <dbReference type="ARBA" id="ARBA00044924"/>
    </source>
</evidence>
<organism evidence="20 21">
    <name type="scientific">Tetrapyrgos nigripes</name>
    <dbReference type="NCBI Taxonomy" id="182062"/>
    <lineage>
        <taxon>Eukaryota</taxon>
        <taxon>Fungi</taxon>
        <taxon>Dikarya</taxon>
        <taxon>Basidiomycota</taxon>
        <taxon>Agaricomycotina</taxon>
        <taxon>Agaricomycetes</taxon>
        <taxon>Agaricomycetidae</taxon>
        <taxon>Agaricales</taxon>
        <taxon>Marasmiineae</taxon>
        <taxon>Marasmiaceae</taxon>
        <taxon>Tetrapyrgos</taxon>
    </lineage>
</organism>
<feature type="transmembrane region" description="Helical" evidence="19">
    <location>
        <begin position="128"/>
        <end position="148"/>
    </location>
</feature>
<comment type="function">
    <text evidence="17">Lysosomal dipeptide uniporter that selectively exports lysine, arginine or histidine-containing dipeptides with a net positive charge from the lysosome lumen into the cytosol. Could play a role in a specific type of protein O-glycosylation indirectly regulating macrophages migration and tissue invasion. Also essential for liver homeostasis.</text>
</comment>
<comment type="catalytic activity">
    <reaction evidence="7">
        <text>L-alpha-aminoacyl-L-lysine(out) = L-alpha-aminoacyl-L-lysine(in)</text>
        <dbReference type="Rhea" id="RHEA:79383"/>
        <dbReference type="ChEBI" id="CHEBI:229966"/>
    </reaction>
</comment>
<feature type="transmembrane region" description="Helical" evidence="19">
    <location>
        <begin position="184"/>
        <end position="206"/>
    </location>
</feature>
<dbReference type="SUPFAM" id="SSF103473">
    <property type="entry name" value="MFS general substrate transporter"/>
    <property type="match status" value="1"/>
</dbReference>
<name>A0A8H5CTY8_9AGAR</name>
<evidence type="ECO:0000256" key="7">
    <source>
        <dbReference type="ARBA" id="ARBA00044893"/>
    </source>
</evidence>
<evidence type="ECO:0000256" key="11">
    <source>
        <dbReference type="ARBA" id="ARBA00044903"/>
    </source>
</evidence>
<keyword evidence="21" id="KW-1185">Reference proteome</keyword>
<evidence type="ECO:0000256" key="8">
    <source>
        <dbReference type="ARBA" id="ARBA00044898"/>
    </source>
</evidence>
<sequence length="561" mass="61295">MSSLPVVNKTLVTEPQLEVDDEKADFRDSSEKELSPVINRAPSFDESESVTKPKLPLTWKIVVIVLTCFCNLGNRWAMGLIVASRTTIIKELGINNTKFSTLFSVTNLVNTVLVIALGYSIDKWGGEVLCVVLSGCHLIGALVMAGSVTNGLDSYALLIVGKMFSAIGDGSLDNAQQRVFGTYFAPGRGFAFSIGFLWCVTELAIFGGQSTANIISVNTGHFAWTLWVSAIISLFSFLCAIALVYVARYLRNTYDVTNQLSRTKHKGYNVGTRRARFSLSAMRQLPVTFWFIAFFCAFENAGVQSFTAISTAYSQERLKAGAVIGGWVSSFYLLLPACTPPFTGIFLDLYGQRVTFLLISGIMFLISMLSLNFSKTVPGFITSYVFYAISQAFTPAPQAELIRNIIPNAEYFATAFAVKKSILQGSIIIVTIASGKIQDDSPTDSLNNALGLWLAYGFICAAIAGVFYVLSFSKSILPAAYLAQVKPSRLVDTVEDIYAKVGPNDGVERTWEEKEAVLKSPVKNGPSRSLVRSVFPLLGFLIIVLGWIFFGLSIFWGLGSR</sequence>
<keyword evidence="19" id="KW-1133">Transmembrane helix</keyword>
<reference evidence="20 21" key="1">
    <citation type="journal article" date="2020" name="ISME J.">
        <title>Uncovering the hidden diversity of litter-decomposition mechanisms in mushroom-forming fungi.</title>
        <authorList>
            <person name="Floudas D."/>
            <person name="Bentzer J."/>
            <person name="Ahren D."/>
            <person name="Johansson T."/>
            <person name="Persson P."/>
            <person name="Tunlid A."/>
        </authorList>
    </citation>
    <scope>NUCLEOTIDE SEQUENCE [LARGE SCALE GENOMIC DNA]</scope>
    <source>
        <strain evidence="20 21">CBS 291.85</strain>
    </source>
</reference>
<evidence type="ECO:0000256" key="3">
    <source>
        <dbReference type="ARBA" id="ARBA00044878"/>
    </source>
</evidence>
<dbReference type="InterPro" id="IPR011701">
    <property type="entry name" value="MFS"/>
</dbReference>
<dbReference type="PANTHER" id="PTHR23512:SF12">
    <property type="entry name" value="TRANSPORTER, PUTATIVE (AFU_ORTHOLOGUE AFUA_4G00260)-RELATED"/>
    <property type="match status" value="1"/>
</dbReference>
<evidence type="ECO:0000256" key="12">
    <source>
        <dbReference type="ARBA" id="ARBA00044912"/>
    </source>
</evidence>
<dbReference type="OrthoDB" id="424834at2759"/>
<feature type="transmembrane region" description="Helical" evidence="19">
    <location>
        <begin position="354"/>
        <end position="373"/>
    </location>
</feature>
<feature type="transmembrane region" description="Helical" evidence="19">
    <location>
        <begin position="61"/>
        <end position="82"/>
    </location>
</feature>
<dbReference type="InterPro" id="IPR036259">
    <property type="entry name" value="MFS_trans_sf"/>
</dbReference>
<dbReference type="Pfam" id="PF07690">
    <property type="entry name" value="MFS_1"/>
    <property type="match status" value="1"/>
</dbReference>